<keyword evidence="8" id="KW-0067">ATP-binding</keyword>
<evidence type="ECO:0000256" key="8">
    <source>
        <dbReference type="ARBA" id="ARBA00022840"/>
    </source>
</evidence>
<dbReference type="RefSeq" id="WP_380899911.1">
    <property type="nucleotide sequence ID" value="NZ_JBHUEG010000002.1"/>
</dbReference>
<dbReference type="SUPFAM" id="SSF56091">
    <property type="entry name" value="DNA ligase/mRNA capping enzyme, catalytic domain"/>
    <property type="match status" value="1"/>
</dbReference>
<dbReference type="InterPro" id="IPR016059">
    <property type="entry name" value="DNA_ligase_ATP-dep_CS"/>
</dbReference>
<evidence type="ECO:0000256" key="5">
    <source>
        <dbReference type="ARBA" id="ARBA00022723"/>
    </source>
</evidence>
<dbReference type="PANTHER" id="PTHR45674">
    <property type="entry name" value="DNA LIGASE 1/3 FAMILY MEMBER"/>
    <property type="match status" value="1"/>
</dbReference>
<evidence type="ECO:0000256" key="1">
    <source>
        <dbReference type="ARBA" id="ARBA00012727"/>
    </source>
</evidence>
<evidence type="ECO:0000256" key="12">
    <source>
        <dbReference type="ARBA" id="ARBA00023306"/>
    </source>
</evidence>
<keyword evidence="7" id="KW-0227">DNA damage</keyword>
<proteinExistence type="predicted"/>
<evidence type="ECO:0000256" key="2">
    <source>
        <dbReference type="ARBA" id="ARBA00022598"/>
    </source>
</evidence>
<evidence type="ECO:0000256" key="10">
    <source>
        <dbReference type="ARBA" id="ARBA00023172"/>
    </source>
</evidence>
<keyword evidence="11" id="KW-0234">DNA repair</keyword>
<reference evidence="16" key="1">
    <citation type="journal article" date="2019" name="Int. J. Syst. Evol. Microbiol.">
        <title>The Global Catalogue of Microorganisms (GCM) 10K type strain sequencing project: providing services to taxonomists for standard genome sequencing and annotation.</title>
        <authorList>
            <consortium name="The Broad Institute Genomics Platform"/>
            <consortium name="The Broad Institute Genome Sequencing Center for Infectious Disease"/>
            <person name="Wu L."/>
            <person name="Ma J."/>
        </authorList>
    </citation>
    <scope>NUCLEOTIDE SEQUENCE [LARGE SCALE GENOMIC DNA]</scope>
    <source>
        <strain evidence="16">KCTC 42662</strain>
    </source>
</reference>
<keyword evidence="12" id="KW-0131">Cell cycle</keyword>
<evidence type="ECO:0000256" key="13">
    <source>
        <dbReference type="ARBA" id="ARBA00034003"/>
    </source>
</evidence>
<dbReference type="Proteomes" id="UP001597545">
    <property type="component" value="Unassembled WGS sequence"/>
</dbReference>
<dbReference type="PROSITE" id="PS00697">
    <property type="entry name" value="DNA_LIGASE_A1"/>
    <property type="match status" value="1"/>
</dbReference>
<organism evidence="15 16">
    <name type="scientific">Sphingobacterium suaedae</name>
    <dbReference type="NCBI Taxonomy" id="1686402"/>
    <lineage>
        <taxon>Bacteria</taxon>
        <taxon>Pseudomonadati</taxon>
        <taxon>Bacteroidota</taxon>
        <taxon>Sphingobacteriia</taxon>
        <taxon>Sphingobacteriales</taxon>
        <taxon>Sphingobacteriaceae</taxon>
        <taxon>Sphingobacterium</taxon>
    </lineage>
</organism>
<evidence type="ECO:0000259" key="14">
    <source>
        <dbReference type="PROSITE" id="PS50160"/>
    </source>
</evidence>
<evidence type="ECO:0000256" key="11">
    <source>
        <dbReference type="ARBA" id="ARBA00023204"/>
    </source>
</evidence>
<dbReference type="CDD" id="cd07972">
    <property type="entry name" value="OBF_DNA_ligase_Arch_LigB"/>
    <property type="match status" value="1"/>
</dbReference>
<evidence type="ECO:0000256" key="4">
    <source>
        <dbReference type="ARBA" id="ARBA00022705"/>
    </source>
</evidence>
<dbReference type="PANTHER" id="PTHR45674:SF13">
    <property type="entry name" value="DNA LIGASE-RELATED"/>
    <property type="match status" value="1"/>
</dbReference>
<sequence length="534" mass="61436">MIDFVEMFEAIDATTKTSVKVDAIHTYLNRARETDKVWAIAILMGNKPKRPVKTTDLRSWAADVSGVPLWLLEESYYIVGDLAETLSLVIPTDQALSVSPDLSLSQVFADIHRMRVASPEEQRLLVSKYWEALTGTALFVFNKFLTGNFRIGVSRKLVVKAVAKYQELGEAVVEHRLMGKWDPSEESMHTLFSTTLGEERHFLPYPFYLAYALDDKVSDLGPLENWVIEPKLDGIRGQLILRRGELFVWSRGEDLMTDKFVEFQVLKELLPDGTVIDGEIIPWKDDAPLDFALMQTRISRKNVSKAALAAAPLVMVCYDLLEWKGEDIRHWPLAARRKELVRLWSNFAVSKVLKLSKELHFKTWGEADAYRIHARNYQSEGLMLKRRDSPYEVGRKRGNWWKWKTDPMTIDGVLIYAQSGHGRRANLFTDYTFAVWDQGELVPFAKAYSGLTDKELLKIDHWIKRNTIEKFGPVRSVKPVLVFELAFEGIQRSTRHKSGVALRFPRIVRWRQDKPASEANTKDDLEQFLQDRNT</sequence>
<dbReference type="InterPro" id="IPR012308">
    <property type="entry name" value="DNA_ligase_ATP-dep_N"/>
</dbReference>
<feature type="domain" description="ATP-dependent DNA ligase family profile" evidence="14">
    <location>
        <begin position="306"/>
        <end position="437"/>
    </location>
</feature>
<evidence type="ECO:0000256" key="6">
    <source>
        <dbReference type="ARBA" id="ARBA00022741"/>
    </source>
</evidence>
<dbReference type="InterPro" id="IPR050191">
    <property type="entry name" value="ATP-dep_DNA_ligase"/>
</dbReference>
<dbReference type="InterPro" id="IPR026333">
    <property type="entry name" value="ATP_dep_DNA_lig_pp_1105_fam"/>
</dbReference>
<keyword evidence="3" id="KW-0132">Cell division</keyword>
<dbReference type="SUPFAM" id="SSF117018">
    <property type="entry name" value="ATP-dependent DNA ligase DNA-binding domain"/>
    <property type="match status" value="1"/>
</dbReference>
<gene>
    <name evidence="15" type="ORF">ACFSR5_01330</name>
</gene>
<evidence type="ECO:0000256" key="9">
    <source>
        <dbReference type="ARBA" id="ARBA00022842"/>
    </source>
</evidence>
<name>A0ABW5KDH9_9SPHI</name>
<dbReference type="EMBL" id="JBHULR010000001">
    <property type="protein sequence ID" value="MFD2546279.1"/>
    <property type="molecule type" value="Genomic_DNA"/>
</dbReference>
<dbReference type="CDD" id="cd07897">
    <property type="entry name" value="Adenylation_DNA_ligase_Bac1"/>
    <property type="match status" value="1"/>
</dbReference>
<dbReference type="Gene3D" id="1.10.3260.10">
    <property type="entry name" value="DNA ligase, ATP-dependent, N-terminal domain"/>
    <property type="match status" value="1"/>
</dbReference>
<keyword evidence="16" id="KW-1185">Reference proteome</keyword>
<dbReference type="InterPro" id="IPR036599">
    <property type="entry name" value="DNA_ligase_N_sf"/>
</dbReference>
<keyword evidence="6" id="KW-0547">Nucleotide-binding</keyword>
<dbReference type="Gene3D" id="3.30.470.30">
    <property type="entry name" value="DNA ligase/mRNA capping enzyme"/>
    <property type="match status" value="1"/>
</dbReference>
<protein>
    <recommendedName>
        <fullName evidence="1">DNA ligase (ATP)</fullName>
        <ecNumber evidence="1">6.5.1.1</ecNumber>
    </recommendedName>
</protein>
<dbReference type="NCBIfam" id="NF006701">
    <property type="entry name" value="PRK09247.1"/>
    <property type="match status" value="1"/>
</dbReference>
<dbReference type="Pfam" id="PF04675">
    <property type="entry name" value="DNA_ligase_A_N"/>
    <property type="match status" value="1"/>
</dbReference>
<dbReference type="SUPFAM" id="SSF50249">
    <property type="entry name" value="Nucleic acid-binding proteins"/>
    <property type="match status" value="1"/>
</dbReference>
<dbReference type="EC" id="6.5.1.1" evidence="1"/>
<evidence type="ECO:0000256" key="7">
    <source>
        <dbReference type="ARBA" id="ARBA00022763"/>
    </source>
</evidence>
<keyword evidence="10" id="KW-0233">DNA recombination</keyword>
<keyword evidence="2 15" id="KW-0436">Ligase</keyword>
<dbReference type="PROSITE" id="PS50160">
    <property type="entry name" value="DNA_LIGASE_A3"/>
    <property type="match status" value="1"/>
</dbReference>
<dbReference type="Pfam" id="PF04679">
    <property type="entry name" value="DNA_ligase_A_C"/>
    <property type="match status" value="1"/>
</dbReference>
<keyword evidence="5" id="KW-0479">Metal-binding</keyword>
<comment type="catalytic activity">
    <reaction evidence="13">
        <text>ATP + (deoxyribonucleotide)n-3'-hydroxyl + 5'-phospho-(deoxyribonucleotide)m = (deoxyribonucleotide)n+m + AMP + diphosphate.</text>
        <dbReference type="EC" id="6.5.1.1"/>
    </reaction>
</comment>
<dbReference type="Pfam" id="PF01068">
    <property type="entry name" value="DNA_ligase_A_M"/>
    <property type="match status" value="1"/>
</dbReference>
<evidence type="ECO:0000256" key="3">
    <source>
        <dbReference type="ARBA" id="ARBA00022618"/>
    </source>
</evidence>
<dbReference type="InterPro" id="IPR012310">
    <property type="entry name" value="DNA_ligase_ATP-dep_cent"/>
</dbReference>
<keyword evidence="9" id="KW-0460">Magnesium</keyword>
<dbReference type="GO" id="GO:0003910">
    <property type="term" value="F:DNA ligase (ATP) activity"/>
    <property type="evidence" value="ECO:0007669"/>
    <property type="project" value="UniProtKB-EC"/>
</dbReference>
<dbReference type="Gene3D" id="2.40.50.140">
    <property type="entry name" value="Nucleic acid-binding proteins"/>
    <property type="match status" value="1"/>
</dbReference>
<comment type="caution">
    <text evidence="15">The sequence shown here is derived from an EMBL/GenBank/DDBJ whole genome shotgun (WGS) entry which is preliminary data.</text>
</comment>
<dbReference type="InterPro" id="IPR012340">
    <property type="entry name" value="NA-bd_OB-fold"/>
</dbReference>
<accession>A0ABW5KDH9</accession>
<dbReference type="InterPro" id="IPR012309">
    <property type="entry name" value="DNA_ligase_ATP-dep_C"/>
</dbReference>
<keyword evidence="4" id="KW-0235">DNA replication</keyword>
<evidence type="ECO:0000313" key="16">
    <source>
        <dbReference type="Proteomes" id="UP001597545"/>
    </source>
</evidence>
<dbReference type="NCBIfam" id="TIGR04120">
    <property type="entry name" value="DNA_lig_bact"/>
    <property type="match status" value="1"/>
</dbReference>
<evidence type="ECO:0000313" key="15">
    <source>
        <dbReference type="EMBL" id="MFD2546279.1"/>
    </source>
</evidence>